<protein>
    <submittedName>
        <fullName evidence="2">2'-5' RNA ligase family protein</fullName>
    </submittedName>
</protein>
<name>A0A4R5KP74_9MICC</name>
<dbReference type="Gene3D" id="3.90.1140.10">
    <property type="entry name" value="Cyclic phosphodiesterase"/>
    <property type="match status" value="1"/>
</dbReference>
<feature type="compositionally biased region" description="Polar residues" evidence="1">
    <location>
        <begin position="234"/>
        <end position="255"/>
    </location>
</feature>
<dbReference type="GO" id="GO:0016874">
    <property type="term" value="F:ligase activity"/>
    <property type="evidence" value="ECO:0007669"/>
    <property type="project" value="UniProtKB-KW"/>
</dbReference>
<dbReference type="PANTHER" id="PTHR40037">
    <property type="entry name" value="PHOSPHOESTERASE YJCG-RELATED"/>
    <property type="match status" value="1"/>
</dbReference>
<keyword evidence="3" id="KW-1185">Reference proteome</keyword>
<feature type="region of interest" description="Disordered" evidence="1">
    <location>
        <begin position="216"/>
        <end position="255"/>
    </location>
</feature>
<reference evidence="2 3" key="1">
    <citation type="submission" date="2019-03" db="EMBL/GenBank/DDBJ databases">
        <title>Whole genome sequence of Arthrobacter sp JH1-1.</title>
        <authorList>
            <person name="Trinh H.N."/>
        </authorList>
    </citation>
    <scope>NUCLEOTIDE SEQUENCE [LARGE SCALE GENOMIC DNA]</scope>
    <source>
        <strain evidence="2 3">JH1-1</strain>
    </source>
</reference>
<evidence type="ECO:0000313" key="3">
    <source>
        <dbReference type="Proteomes" id="UP000295511"/>
    </source>
</evidence>
<comment type="caution">
    <text evidence="2">The sequence shown here is derived from an EMBL/GenBank/DDBJ whole genome shotgun (WGS) entry which is preliminary data.</text>
</comment>
<accession>A0A4R5KP74</accession>
<dbReference type="RefSeq" id="WP_133204154.1">
    <property type="nucleotide sequence ID" value="NZ_SMRU01000010.1"/>
</dbReference>
<dbReference type="PANTHER" id="PTHR40037:SF1">
    <property type="entry name" value="PHOSPHOESTERASE SAOUHSC_00951-RELATED"/>
    <property type="match status" value="1"/>
</dbReference>
<organism evidence="2 3">
    <name type="scientific">Arthrobacter terricola</name>
    <dbReference type="NCBI Taxonomy" id="2547396"/>
    <lineage>
        <taxon>Bacteria</taxon>
        <taxon>Bacillati</taxon>
        <taxon>Actinomycetota</taxon>
        <taxon>Actinomycetes</taxon>
        <taxon>Micrococcales</taxon>
        <taxon>Micrococcaceae</taxon>
        <taxon>Arthrobacter</taxon>
    </lineage>
</organism>
<feature type="region of interest" description="Disordered" evidence="1">
    <location>
        <begin position="1"/>
        <end position="43"/>
    </location>
</feature>
<dbReference type="Proteomes" id="UP000295511">
    <property type="component" value="Unassembled WGS sequence"/>
</dbReference>
<dbReference type="Pfam" id="PF13563">
    <property type="entry name" value="2_5_RNA_ligase2"/>
    <property type="match status" value="1"/>
</dbReference>
<dbReference type="EMBL" id="SMRU01000010">
    <property type="protein sequence ID" value="TDF96497.1"/>
    <property type="molecule type" value="Genomic_DNA"/>
</dbReference>
<dbReference type="OrthoDB" id="358773at2"/>
<keyword evidence="2" id="KW-0436">Ligase</keyword>
<dbReference type="AlphaFoldDB" id="A0A4R5KP74"/>
<dbReference type="SUPFAM" id="SSF55144">
    <property type="entry name" value="LigT-like"/>
    <property type="match status" value="1"/>
</dbReference>
<gene>
    <name evidence="2" type="ORF">E1809_10390</name>
</gene>
<dbReference type="InterPro" id="IPR009097">
    <property type="entry name" value="Cyclic_Pdiesterase"/>
</dbReference>
<sequence length="255" mass="27327">MCAAGKLSVQAGSRSRGAGQAPDSRRGGAESQPATAGRTPQACNAAQAADESMCVGIILGFPPEIARELQEWRASFGDPMAGVIPAHITLVTTTPARDWEAARKHVRDIARRQAPFTITISGTGSFRPVSPVVFLNVEDGFEECVGLHEQLQSGPLERELPFPYHPHVTVAHDVAPESLDEAETVLKNYTATFPVVSMGLYEHDSNGIWQLREELDFGGDTGQSDTRQSDTRQSDTAQSVTAERPSASSEATPAD</sequence>
<evidence type="ECO:0000256" key="1">
    <source>
        <dbReference type="SAM" id="MobiDB-lite"/>
    </source>
</evidence>
<proteinExistence type="predicted"/>
<evidence type="ECO:0000313" key="2">
    <source>
        <dbReference type="EMBL" id="TDF96497.1"/>
    </source>
</evidence>
<dbReference type="InterPro" id="IPR050580">
    <property type="entry name" value="2H_phosphoesterase_YjcG-like"/>
</dbReference>